<evidence type="ECO:0000256" key="1">
    <source>
        <dbReference type="ARBA" id="ARBA00022723"/>
    </source>
</evidence>
<organism evidence="7">
    <name type="scientific">Anopheles sinensis</name>
    <name type="common">Mosquito</name>
    <dbReference type="NCBI Taxonomy" id="74873"/>
    <lineage>
        <taxon>Eukaryota</taxon>
        <taxon>Metazoa</taxon>
        <taxon>Ecdysozoa</taxon>
        <taxon>Arthropoda</taxon>
        <taxon>Hexapoda</taxon>
        <taxon>Insecta</taxon>
        <taxon>Pterygota</taxon>
        <taxon>Neoptera</taxon>
        <taxon>Endopterygota</taxon>
        <taxon>Diptera</taxon>
        <taxon>Nematocera</taxon>
        <taxon>Culicoidea</taxon>
        <taxon>Culicidae</taxon>
        <taxon>Anophelinae</taxon>
        <taxon>Anopheles</taxon>
    </lineage>
</organism>
<dbReference type="InterPro" id="IPR017907">
    <property type="entry name" value="Znf_RING_CS"/>
</dbReference>
<accession>A0A084WPP8</accession>
<dbReference type="Pfam" id="PF14634">
    <property type="entry name" value="zf-RING_5"/>
    <property type="match status" value="1"/>
</dbReference>
<dbReference type="GO" id="GO:0008270">
    <property type="term" value="F:zinc ion binding"/>
    <property type="evidence" value="ECO:0007669"/>
    <property type="project" value="UniProtKB-KW"/>
</dbReference>
<evidence type="ECO:0000256" key="3">
    <source>
        <dbReference type="ARBA" id="ARBA00022833"/>
    </source>
</evidence>
<dbReference type="InterPro" id="IPR001841">
    <property type="entry name" value="Znf_RING"/>
</dbReference>
<feature type="compositionally biased region" description="Low complexity" evidence="5">
    <location>
        <begin position="44"/>
        <end position="65"/>
    </location>
</feature>
<evidence type="ECO:0000313" key="7">
    <source>
        <dbReference type="EMBL" id="KFB52192.1"/>
    </source>
</evidence>
<dbReference type="OrthoDB" id="7763833at2759"/>
<dbReference type="OMA" id="KVKKCPI"/>
<evidence type="ECO:0000256" key="4">
    <source>
        <dbReference type="PROSITE-ProRule" id="PRU00175"/>
    </source>
</evidence>
<feature type="compositionally biased region" description="Polar residues" evidence="5">
    <location>
        <begin position="66"/>
        <end position="75"/>
    </location>
</feature>
<dbReference type="PROSITE" id="PS00518">
    <property type="entry name" value="ZF_RING_1"/>
    <property type="match status" value="1"/>
</dbReference>
<dbReference type="VEuPathDB" id="VectorBase:ASIC020298"/>
<evidence type="ECO:0000313" key="8">
    <source>
        <dbReference type="EnsemblMetazoa" id="ASIC020298-PA"/>
    </source>
</evidence>
<dbReference type="EnsemblMetazoa" id="ASIC020298-RA">
    <property type="protein sequence ID" value="ASIC020298-PA"/>
    <property type="gene ID" value="ASIC020298"/>
</dbReference>
<dbReference type="EMBL" id="KE525369">
    <property type="protein sequence ID" value="KFB52192.1"/>
    <property type="molecule type" value="Genomic_DNA"/>
</dbReference>
<evidence type="ECO:0000256" key="2">
    <source>
        <dbReference type="ARBA" id="ARBA00022771"/>
    </source>
</evidence>
<reference evidence="8" key="2">
    <citation type="submission" date="2020-05" db="UniProtKB">
        <authorList>
            <consortium name="EnsemblMetazoa"/>
        </authorList>
    </citation>
    <scope>IDENTIFICATION</scope>
</reference>
<proteinExistence type="predicted"/>
<evidence type="ECO:0000256" key="5">
    <source>
        <dbReference type="SAM" id="MobiDB-lite"/>
    </source>
</evidence>
<dbReference type="GO" id="GO:0045944">
    <property type="term" value="P:positive regulation of transcription by RNA polymerase II"/>
    <property type="evidence" value="ECO:0007669"/>
    <property type="project" value="TreeGrafter"/>
</dbReference>
<dbReference type="VEuPathDB" id="VectorBase:ASIS024499"/>
<protein>
    <submittedName>
        <fullName evidence="7">Dpse\GA26569-PA-like protein</fullName>
    </submittedName>
    <submittedName>
        <fullName evidence="8">RING-type domain-containing protein</fullName>
    </submittedName>
</protein>
<keyword evidence="2 4" id="KW-0863">Zinc-finger</keyword>
<name>A0A084WPP8_ANOSI</name>
<feature type="domain" description="RING-type" evidence="6">
    <location>
        <begin position="92"/>
        <end position="132"/>
    </location>
</feature>
<feature type="region of interest" description="Disordered" evidence="5">
    <location>
        <begin position="22"/>
        <end position="84"/>
    </location>
</feature>
<dbReference type="STRING" id="74873.A0A084WPP8"/>
<dbReference type="InterPro" id="IPR013083">
    <property type="entry name" value="Znf_RING/FYVE/PHD"/>
</dbReference>
<dbReference type="EMBL" id="ATLV01025117">
    <property type="status" value="NOT_ANNOTATED_CDS"/>
    <property type="molecule type" value="Genomic_DNA"/>
</dbReference>
<evidence type="ECO:0000259" key="6">
    <source>
        <dbReference type="PROSITE" id="PS50089"/>
    </source>
</evidence>
<dbReference type="AlphaFoldDB" id="A0A084WPP8"/>
<dbReference type="Proteomes" id="UP000030765">
    <property type="component" value="Unassembled WGS sequence"/>
</dbReference>
<dbReference type="Gene3D" id="3.30.40.10">
    <property type="entry name" value="Zinc/RING finger domain, C3HC4 (zinc finger)"/>
    <property type="match status" value="1"/>
</dbReference>
<keyword evidence="1" id="KW-0479">Metal-binding</keyword>
<dbReference type="InterPro" id="IPR047134">
    <property type="entry name" value="RNF4"/>
</dbReference>
<keyword evidence="3" id="KW-0862">Zinc</keyword>
<dbReference type="PROSITE" id="PS50089">
    <property type="entry name" value="ZF_RING_2"/>
    <property type="match status" value="1"/>
</dbReference>
<dbReference type="SUPFAM" id="SSF57850">
    <property type="entry name" value="RING/U-box"/>
    <property type="match status" value="1"/>
</dbReference>
<sequence length="151" mass="16836">MENFPDSAEAMDYIVIPIQLPPEDIPQPRVGEAATTSNENAGPTLASSASSERRTSSNNSSTLATPNVSENTHQPNVPRRSSTDSDINTLICPICFESLMDRKVLVTVCGHLFCELCIRTAREKVKKCPICQKRNSERQLHPVYLSHNRRR</sequence>
<dbReference type="PANTHER" id="PTHR23041">
    <property type="entry name" value="RING FINGER DOMAIN-CONTAINING"/>
    <property type="match status" value="1"/>
</dbReference>
<reference evidence="7 9" key="1">
    <citation type="journal article" date="2014" name="BMC Genomics">
        <title>Genome sequence of Anopheles sinensis provides insight into genetics basis of mosquito competence for malaria parasites.</title>
        <authorList>
            <person name="Zhou D."/>
            <person name="Zhang D."/>
            <person name="Ding G."/>
            <person name="Shi L."/>
            <person name="Hou Q."/>
            <person name="Ye Y."/>
            <person name="Xu Y."/>
            <person name="Zhou H."/>
            <person name="Xiong C."/>
            <person name="Li S."/>
            <person name="Yu J."/>
            <person name="Hong S."/>
            <person name="Yu X."/>
            <person name="Zou P."/>
            <person name="Chen C."/>
            <person name="Chang X."/>
            <person name="Wang W."/>
            <person name="Lv Y."/>
            <person name="Sun Y."/>
            <person name="Ma L."/>
            <person name="Shen B."/>
            <person name="Zhu C."/>
        </authorList>
    </citation>
    <scope>NUCLEOTIDE SEQUENCE [LARGE SCALE GENOMIC DNA]</scope>
</reference>
<keyword evidence="9" id="KW-1185">Reference proteome</keyword>
<dbReference type="SMART" id="SM00184">
    <property type="entry name" value="RING"/>
    <property type="match status" value="1"/>
</dbReference>
<evidence type="ECO:0000313" key="9">
    <source>
        <dbReference type="Proteomes" id="UP000030765"/>
    </source>
</evidence>
<dbReference type="PANTHER" id="PTHR23041:SF78">
    <property type="entry name" value="E3 UBIQUITIN-PROTEIN LIGASE RNF4"/>
    <property type="match status" value="1"/>
</dbReference>
<gene>
    <name evidence="7" type="ORF">ZHAS_00020298</name>
</gene>